<feature type="compositionally biased region" description="Acidic residues" evidence="11">
    <location>
        <begin position="597"/>
        <end position="610"/>
    </location>
</feature>
<feature type="region of interest" description="Disordered" evidence="11">
    <location>
        <begin position="515"/>
        <end position="632"/>
    </location>
</feature>
<keyword evidence="10" id="KW-0175">Coiled coil</keyword>
<name>A0A8T2F0B5_9BRAS</name>
<feature type="domain" description="SWIM-type" evidence="13">
    <location>
        <begin position="1095"/>
        <end position="1127"/>
    </location>
</feature>
<evidence type="ECO:0000256" key="5">
    <source>
        <dbReference type="ARBA" id="ARBA00022801"/>
    </source>
</evidence>
<dbReference type="InterPro" id="IPR007989">
    <property type="entry name" value="DUF730"/>
</dbReference>
<evidence type="ECO:0000259" key="13">
    <source>
        <dbReference type="PROSITE" id="PS50966"/>
    </source>
</evidence>
<feature type="chain" id="PRO_5035720128" evidence="12">
    <location>
        <begin position="28"/>
        <end position="1511"/>
    </location>
</feature>
<keyword evidence="15" id="KW-1185">Reference proteome</keyword>
<dbReference type="Pfam" id="PF08246">
    <property type="entry name" value="Inhibitor_I29"/>
    <property type="match status" value="1"/>
</dbReference>
<gene>
    <name evidence="14" type="ORF">ISN45_At03g036210</name>
</gene>
<dbReference type="Pfam" id="PF05325">
    <property type="entry name" value="DUF730"/>
    <property type="match status" value="1"/>
</dbReference>
<evidence type="ECO:0000256" key="6">
    <source>
        <dbReference type="ARBA" id="ARBA00022807"/>
    </source>
</evidence>
<dbReference type="InterPro" id="IPR013201">
    <property type="entry name" value="Prot_inhib_I29"/>
</dbReference>
<feature type="signal peptide" evidence="12">
    <location>
        <begin position="1"/>
        <end position="27"/>
    </location>
</feature>
<dbReference type="InterPro" id="IPR004332">
    <property type="entry name" value="Transposase_MuDR"/>
</dbReference>
<dbReference type="PROSITE" id="PS00640">
    <property type="entry name" value="THIOL_PROTEASE_ASN"/>
    <property type="match status" value="1"/>
</dbReference>
<dbReference type="InterPro" id="IPR039417">
    <property type="entry name" value="Peptidase_C1A_papain-like"/>
</dbReference>
<dbReference type="SMART" id="SM00645">
    <property type="entry name" value="Pept_C1"/>
    <property type="match status" value="1"/>
</dbReference>
<dbReference type="SMART" id="SM00848">
    <property type="entry name" value="Inhibitor_I29"/>
    <property type="match status" value="1"/>
</dbReference>
<evidence type="ECO:0000256" key="7">
    <source>
        <dbReference type="ARBA" id="ARBA00022833"/>
    </source>
</evidence>
<feature type="compositionally biased region" description="Basic and acidic residues" evidence="11">
    <location>
        <begin position="515"/>
        <end position="544"/>
    </location>
</feature>
<keyword evidence="1" id="KW-0645">Protease</keyword>
<evidence type="ECO:0000313" key="14">
    <source>
        <dbReference type="EMBL" id="KAG7627293.1"/>
    </source>
</evidence>
<dbReference type="SMART" id="SM00575">
    <property type="entry name" value="ZnF_PMZ"/>
    <property type="match status" value="1"/>
</dbReference>
<dbReference type="Pfam" id="PF03108">
    <property type="entry name" value="DBD_Tnp_Mut"/>
    <property type="match status" value="1"/>
</dbReference>
<dbReference type="InterPro" id="IPR006564">
    <property type="entry name" value="Znf_PMZ"/>
</dbReference>
<comment type="caution">
    <text evidence="14">The sequence shown here is derived from an EMBL/GenBank/DDBJ whole genome shotgun (WGS) entry which is preliminary data.</text>
</comment>
<dbReference type="Proteomes" id="UP000694240">
    <property type="component" value="Chromosome 3"/>
</dbReference>
<dbReference type="Pfam" id="PF04434">
    <property type="entry name" value="SWIM"/>
    <property type="match status" value="1"/>
</dbReference>
<accession>A0A8T2F0B5</accession>
<feature type="coiled-coil region" evidence="10">
    <location>
        <begin position="1469"/>
        <end position="1503"/>
    </location>
</feature>
<dbReference type="Pfam" id="PF10551">
    <property type="entry name" value="MULE"/>
    <property type="match status" value="1"/>
</dbReference>
<evidence type="ECO:0000256" key="10">
    <source>
        <dbReference type="SAM" id="Coils"/>
    </source>
</evidence>
<dbReference type="GO" id="GO:0008234">
    <property type="term" value="F:cysteine-type peptidase activity"/>
    <property type="evidence" value="ECO:0007669"/>
    <property type="project" value="UniProtKB-KW"/>
</dbReference>
<dbReference type="PANTHER" id="PTHR31973">
    <property type="entry name" value="POLYPROTEIN, PUTATIVE-RELATED"/>
    <property type="match status" value="1"/>
</dbReference>
<protein>
    <submittedName>
        <fullName evidence="14">Zinc finger SWIM-type</fullName>
    </submittedName>
</protein>
<evidence type="ECO:0000256" key="4">
    <source>
        <dbReference type="ARBA" id="ARBA00022771"/>
    </source>
</evidence>
<organism evidence="14 15">
    <name type="scientific">Arabidopsis thaliana x Arabidopsis arenosa</name>
    <dbReference type="NCBI Taxonomy" id="1240361"/>
    <lineage>
        <taxon>Eukaryota</taxon>
        <taxon>Viridiplantae</taxon>
        <taxon>Streptophyta</taxon>
        <taxon>Embryophyta</taxon>
        <taxon>Tracheophyta</taxon>
        <taxon>Spermatophyta</taxon>
        <taxon>Magnoliopsida</taxon>
        <taxon>eudicotyledons</taxon>
        <taxon>Gunneridae</taxon>
        <taxon>Pentapetalae</taxon>
        <taxon>rosids</taxon>
        <taxon>malvids</taxon>
        <taxon>Brassicales</taxon>
        <taxon>Brassicaceae</taxon>
        <taxon>Camelineae</taxon>
        <taxon>Arabidopsis</taxon>
    </lineage>
</organism>
<keyword evidence="8" id="KW-1015">Disulfide bond</keyword>
<dbReference type="InterPro" id="IPR000668">
    <property type="entry name" value="Peptidase_C1A_C"/>
</dbReference>
<dbReference type="FunFam" id="3.90.70.10:FF:000067">
    <property type="entry name" value="Senescence-specific cysteine protease"/>
    <property type="match status" value="1"/>
</dbReference>
<dbReference type="CDD" id="cd02248">
    <property type="entry name" value="Peptidase_C1A"/>
    <property type="match status" value="1"/>
</dbReference>
<feature type="compositionally biased region" description="Acidic residues" evidence="11">
    <location>
        <begin position="556"/>
        <end position="589"/>
    </location>
</feature>
<keyword evidence="5" id="KW-0378">Hydrolase</keyword>
<dbReference type="Pfam" id="PF00112">
    <property type="entry name" value="Peptidase_C1"/>
    <property type="match status" value="1"/>
</dbReference>
<evidence type="ECO:0000313" key="15">
    <source>
        <dbReference type="Proteomes" id="UP000694240"/>
    </source>
</evidence>
<keyword evidence="7" id="KW-0862">Zinc</keyword>
<dbReference type="PROSITE" id="PS00139">
    <property type="entry name" value="THIOL_PROTEASE_CYS"/>
    <property type="match status" value="1"/>
</dbReference>
<reference evidence="14 15" key="1">
    <citation type="submission" date="2020-12" db="EMBL/GenBank/DDBJ databases">
        <title>Concerted genomic and epigenomic changes stabilize Arabidopsis allopolyploids.</title>
        <authorList>
            <person name="Chen Z."/>
        </authorList>
    </citation>
    <scope>NUCLEOTIDE SEQUENCE [LARGE SCALE GENOMIC DNA]</scope>
    <source>
        <strain evidence="14">Allo738</strain>
        <tissue evidence="14">Leaf</tissue>
    </source>
</reference>
<dbReference type="GO" id="GO:0008270">
    <property type="term" value="F:zinc ion binding"/>
    <property type="evidence" value="ECO:0007669"/>
    <property type="project" value="UniProtKB-KW"/>
</dbReference>
<dbReference type="PROSITE" id="PS50966">
    <property type="entry name" value="ZF_SWIM"/>
    <property type="match status" value="1"/>
</dbReference>
<dbReference type="InterPro" id="IPR025661">
    <property type="entry name" value="Pept_asp_AS"/>
</dbReference>
<evidence type="ECO:0000256" key="12">
    <source>
        <dbReference type="SAM" id="SignalP"/>
    </source>
</evidence>
<sequence length="1511" mass="171358">MAISFRALALLTLSVLLISVSLGVVTATESQRNEAEVLTMYEQWLVENGKNYNGLGEKERRFKIFKDNLKRIEEHNSDPNRSYERGLNKFSDLTADEFQASYLGGKMEKKSLSDVAERYQYKEGDILPDEVDWRERGAVVPRVKRQGECGSCWAFAATGAVEGINQITTGELVSLSEQELIDCDRGNDNFGCAGGGAVWAFEFIKENGGIVSDEVYGYTGDDTAACKAIEMKTTRVVTINGHEVVPVNDEMSLKKAVTYQPISVMISAANMSDYKSGVYKGACSNLWGDHNVLIVGYGTSSDEGDYWLIRNSWGPEWGEGGYLRLQRNFHEPTGKCAVAVAPVYPIKSNSSSHLLSPSLFKLVVLFVFQLCPPPERYNITGTFFSSFIFSYIFNFFHLSLDMAGPATVIVVSGSWVKKQRFVFNPDERGCRVVQLEAERAVYDSLFKTVIDDYRVNQSTHQLRLSYMFSNKTLKTMPFDTPPVYISNDRQLQCYLGLTKFEQLRLCVEFTAKDSSDISRKDGSRGRGSKRPIESDSRAESRFEVPGRGFEGVCYDYQDDEAGDDEAGDDESGVDEASDKEASDEEADDEFSSRFDFFDDSDGASYDDEDFAVYGEPNNNDEDSPKPSPSKRTQTMELIGSAGSLTDLKLELSTLTLAVGQKYRSKFELEYRLKLLAIRDGFDFDVPTSNKTTVSYECWVDRCLWRVRASRQGNDPNFHVYIYDSEHTCSVTERSGRSRQATPDVLGVLYRDYLGDVGPDVKPKSVGIIITKNFRAKMSYSKSYKTLRFARELTLGTSDSSFEELPSYLYMIRRANPGTVARLQIDESGRFNYIFIAFGASIAGFHYMRRVVVVDGTFLHGSYKGTLLTALAQDGNFQIFPLAFGVVDTENDDSWRWFFTQLKVVIPDATDLAIISDRHKSIGKAIGEVYPLVARGICTYHLYKNILVKFKRKDLFPLVKKAARCYRLNDFTNAFNEIEELDPLLHAYLQRAGIEMWARAHFPGDRYNLMTTNIAESMNRALSQARNLPIVRLLEAIRQMMTRWFAERRDDASKQHTQLTRGVEKLLQTRVNSSRLLDVQTIDASRVQVAYGASLHVVNVDEKQCTCRLFDKEKLPCIHAIAAAEHLGVSRISLCSPYYKSSHLVNAYAGAIMPSDTEVPVPQIVIDQPCLPPIVANQPGRPKKLRMKSALEVAVETKRPRKEHACSRYVSSSHLNDMVPHIDGQFLRDVEAVLTAPDRADLPVLNPGLGTWVDKTTVTWFKFNHELAVAIGDILQRNFHHAWPTYRMIPVVFKARWFFLLTRMHTWDSRHTLTVWTQFNLVARTLYRDNMRALKQGWARGLDKPRWMTTTVWNDLVDMFTEFGPDDVVKMMAQRSLFQGESSVDEELDRMEIRMLTRYGENRKRDKGVPIECDCNAKVVVATSLDPVTTGKLFFSCPYEISDGPGQGCGFKRWWTVALCDEFDMIKEETTEMKKDVEAANKRVESLAEKIFLMEKKFETLEKKYESLNKYL</sequence>
<dbReference type="PANTHER" id="PTHR31973:SF195">
    <property type="entry name" value="MUDR FAMILY TRANSPOSASE"/>
    <property type="match status" value="1"/>
</dbReference>
<proteinExistence type="predicted"/>
<keyword evidence="3 12" id="KW-0732">Signal</keyword>
<evidence type="ECO:0000256" key="3">
    <source>
        <dbReference type="ARBA" id="ARBA00022729"/>
    </source>
</evidence>
<evidence type="ECO:0000256" key="2">
    <source>
        <dbReference type="ARBA" id="ARBA00022723"/>
    </source>
</evidence>
<dbReference type="InterPro" id="IPR000169">
    <property type="entry name" value="Pept_cys_AS"/>
</dbReference>
<evidence type="ECO:0000256" key="11">
    <source>
        <dbReference type="SAM" id="MobiDB-lite"/>
    </source>
</evidence>
<evidence type="ECO:0000256" key="8">
    <source>
        <dbReference type="ARBA" id="ARBA00023157"/>
    </source>
</evidence>
<keyword evidence="6" id="KW-0788">Thiol protease</keyword>
<keyword evidence="4 9" id="KW-0863">Zinc-finger</keyword>
<evidence type="ECO:0000256" key="1">
    <source>
        <dbReference type="ARBA" id="ARBA00022670"/>
    </source>
</evidence>
<dbReference type="InterPro" id="IPR018289">
    <property type="entry name" value="MULE_transposase_dom"/>
</dbReference>
<dbReference type="InterPro" id="IPR007527">
    <property type="entry name" value="Znf_SWIM"/>
</dbReference>
<evidence type="ECO:0000256" key="9">
    <source>
        <dbReference type="PROSITE-ProRule" id="PRU00325"/>
    </source>
</evidence>
<dbReference type="EMBL" id="JAEFBK010000003">
    <property type="protein sequence ID" value="KAG7627293.1"/>
    <property type="molecule type" value="Genomic_DNA"/>
</dbReference>
<keyword evidence="2" id="KW-0479">Metal-binding</keyword>
<dbReference type="GO" id="GO:0006508">
    <property type="term" value="P:proteolysis"/>
    <property type="evidence" value="ECO:0007669"/>
    <property type="project" value="UniProtKB-KW"/>
</dbReference>